<dbReference type="GO" id="GO:0036503">
    <property type="term" value="P:ERAD pathway"/>
    <property type="evidence" value="ECO:0007669"/>
    <property type="project" value="TreeGrafter"/>
</dbReference>
<evidence type="ECO:0000256" key="6">
    <source>
        <dbReference type="SAM" id="Coils"/>
    </source>
</evidence>
<evidence type="ECO:0000256" key="7">
    <source>
        <dbReference type="SAM" id="MobiDB-lite"/>
    </source>
</evidence>
<dbReference type="InterPro" id="IPR036249">
    <property type="entry name" value="Thioredoxin-like_sf"/>
</dbReference>
<keyword evidence="6" id="KW-0175">Coiled coil</keyword>
<dbReference type="SUPFAM" id="SSF54236">
    <property type="entry name" value="Ubiquitin-like"/>
    <property type="match status" value="1"/>
</dbReference>
<feature type="transmembrane region" description="Helical" evidence="8">
    <location>
        <begin position="395"/>
        <end position="415"/>
    </location>
</feature>
<comment type="subcellular location">
    <subcellularLocation>
        <location evidence="1">Endoplasmic reticulum membrane</location>
        <topology evidence="1">Peripheral membrane protein</topology>
    </subcellularLocation>
</comment>
<accession>A0A8H7R8U5</accession>
<dbReference type="Pfam" id="PF00789">
    <property type="entry name" value="UBX"/>
    <property type="match status" value="1"/>
</dbReference>
<name>A0A8H7R8U5_9FUNG</name>
<dbReference type="Gene3D" id="3.40.30.10">
    <property type="entry name" value="Glutaredoxin"/>
    <property type="match status" value="1"/>
</dbReference>
<dbReference type="SUPFAM" id="SSF52833">
    <property type="entry name" value="Thioredoxin-like"/>
    <property type="match status" value="1"/>
</dbReference>
<evidence type="ECO:0000256" key="5">
    <source>
        <dbReference type="ARBA" id="ARBA00046062"/>
    </source>
</evidence>
<protein>
    <recommendedName>
        <fullName evidence="4">UBX domain-containing protein 2</fullName>
    </recommendedName>
</protein>
<feature type="compositionally biased region" description="Polar residues" evidence="7">
    <location>
        <begin position="127"/>
        <end position="136"/>
    </location>
</feature>
<organism evidence="10 11">
    <name type="scientific">Mucor saturninus</name>
    <dbReference type="NCBI Taxonomy" id="64648"/>
    <lineage>
        <taxon>Eukaryota</taxon>
        <taxon>Fungi</taxon>
        <taxon>Fungi incertae sedis</taxon>
        <taxon>Mucoromycota</taxon>
        <taxon>Mucoromycotina</taxon>
        <taxon>Mucoromycetes</taxon>
        <taxon>Mucorales</taxon>
        <taxon>Mucorineae</taxon>
        <taxon>Mucoraceae</taxon>
        <taxon>Mucor</taxon>
    </lineage>
</organism>
<dbReference type="GO" id="GO:0005789">
    <property type="term" value="C:endoplasmic reticulum membrane"/>
    <property type="evidence" value="ECO:0007669"/>
    <property type="project" value="UniProtKB-SubCell"/>
</dbReference>
<dbReference type="OrthoDB" id="2445133at2759"/>
<feature type="region of interest" description="Disordered" evidence="7">
    <location>
        <begin position="425"/>
        <end position="495"/>
    </location>
</feature>
<comment type="function">
    <text evidence="5">Involved in endoplasmic reticulum-associated protein degradation (ERAD). Acts as a platform to recruit both UBQLN1 and VCP to the ER during ERAD.</text>
</comment>
<proteinExistence type="predicted"/>
<evidence type="ECO:0000256" key="8">
    <source>
        <dbReference type="SAM" id="Phobius"/>
    </source>
</evidence>
<reference evidence="10" key="1">
    <citation type="submission" date="2020-12" db="EMBL/GenBank/DDBJ databases">
        <title>Metabolic potential, ecology and presence of endohyphal bacteria is reflected in genomic diversity of Mucoromycotina.</title>
        <authorList>
            <person name="Muszewska A."/>
            <person name="Okrasinska A."/>
            <person name="Steczkiewicz K."/>
            <person name="Drgas O."/>
            <person name="Orlowska M."/>
            <person name="Perlinska-Lenart U."/>
            <person name="Aleksandrzak-Piekarczyk T."/>
            <person name="Szatraj K."/>
            <person name="Zielenkiewicz U."/>
            <person name="Pilsyk S."/>
            <person name="Malc E."/>
            <person name="Mieczkowski P."/>
            <person name="Kruszewska J.S."/>
            <person name="Biernat P."/>
            <person name="Pawlowska J."/>
        </authorList>
    </citation>
    <scope>NUCLEOTIDE SEQUENCE</scope>
    <source>
        <strain evidence="10">WA0000017839</strain>
    </source>
</reference>
<dbReference type="PANTHER" id="PTHR46424:SF1">
    <property type="entry name" value="UBX DOMAIN-CONTAINING PROTEIN 4"/>
    <property type="match status" value="1"/>
</dbReference>
<evidence type="ECO:0000259" key="9">
    <source>
        <dbReference type="PROSITE" id="PS50033"/>
    </source>
</evidence>
<evidence type="ECO:0000256" key="2">
    <source>
        <dbReference type="ARBA" id="ARBA00023230"/>
    </source>
</evidence>
<feature type="region of interest" description="Disordered" evidence="7">
    <location>
        <begin position="123"/>
        <end position="142"/>
    </location>
</feature>
<sequence>MSSVWFDGPVQDAISLVAQRNCVFLVYIHDDSEKTSTLNATLSEPHVIQTIQEHAIALSFEKSSENATLFGQFYPIQTVPILYFIKQGTIKDFGIDTITSDEIVEKIIQVSEMGQPPIVAAVPDQLDTPSPATSRTPILPANEPVASAPASVASSSAEITSTPAPVTAALTTETDEIKAKKAELQKQLEYVRKERAEREKNEAKAREIKRREEAKLMQEARQSRVDQENKIYFEKIKKEKLQDEAHRKKVREQIATDRAEKMASQRRERERSSLPHLQQQEVHSNSGNSSNSEFSNLNIRQLNGTNLRNKFEATTTLSHVKDWISQNRTDDRKPFKLSSQFPTRAFTDEDNDTTLRDLDLCPSATIIMKPLKKSSSLALHNRVGIMKHAVNAFDIVYGFLIALINMLTGIFTSLFTNTPRVAQQQQNQQQQPFVRSLRGGQRLGGEPVTDKGESSSTDPTVKKRNPYATRVNTLHEDDDDEDKRSTYNGNSVNHE</sequence>
<dbReference type="PANTHER" id="PTHR46424">
    <property type="entry name" value="UBX DOMAIN-CONTAINING PROTEIN 4"/>
    <property type="match status" value="1"/>
</dbReference>
<dbReference type="Pfam" id="PF23187">
    <property type="entry name" value="UBX7_N"/>
    <property type="match status" value="1"/>
</dbReference>
<feature type="region of interest" description="Disordered" evidence="7">
    <location>
        <begin position="252"/>
        <end position="295"/>
    </location>
</feature>
<dbReference type="AlphaFoldDB" id="A0A8H7R8U5"/>
<dbReference type="SMART" id="SM00166">
    <property type="entry name" value="UBX"/>
    <property type="match status" value="1"/>
</dbReference>
<comment type="subunit">
    <text evidence="3">Directly interacts with VCP. Interacts with UBQLN1. Forms a complex with VCP and UBQLN1.</text>
</comment>
<evidence type="ECO:0000256" key="1">
    <source>
        <dbReference type="ARBA" id="ARBA00004406"/>
    </source>
</evidence>
<feature type="domain" description="UBX" evidence="9">
    <location>
        <begin position="290"/>
        <end position="368"/>
    </location>
</feature>
<comment type="caution">
    <text evidence="10">The sequence shown here is derived from an EMBL/GenBank/DDBJ whole genome shotgun (WGS) entry which is preliminary data.</text>
</comment>
<dbReference type="EMBL" id="JAEPRD010000029">
    <property type="protein sequence ID" value="KAG2206696.1"/>
    <property type="molecule type" value="Genomic_DNA"/>
</dbReference>
<keyword evidence="11" id="KW-1185">Reference proteome</keyword>
<evidence type="ECO:0000256" key="3">
    <source>
        <dbReference type="ARBA" id="ARBA00038812"/>
    </source>
</evidence>
<feature type="coiled-coil region" evidence="6">
    <location>
        <begin position="167"/>
        <end position="213"/>
    </location>
</feature>
<keyword evidence="8" id="KW-0812">Transmembrane</keyword>
<evidence type="ECO:0000256" key="4">
    <source>
        <dbReference type="ARBA" id="ARBA00041575"/>
    </source>
</evidence>
<evidence type="ECO:0000313" key="10">
    <source>
        <dbReference type="EMBL" id="KAG2206696.1"/>
    </source>
</evidence>
<dbReference type="Gene3D" id="3.10.20.90">
    <property type="entry name" value="Phosphatidylinositol 3-kinase Catalytic Subunit, Chain A, domain 1"/>
    <property type="match status" value="1"/>
</dbReference>
<feature type="compositionally biased region" description="Polar residues" evidence="7">
    <location>
        <begin position="486"/>
        <end position="495"/>
    </location>
</feature>
<dbReference type="GO" id="GO:0006986">
    <property type="term" value="P:response to unfolded protein"/>
    <property type="evidence" value="ECO:0007669"/>
    <property type="project" value="UniProtKB-KW"/>
</dbReference>
<evidence type="ECO:0000313" key="11">
    <source>
        <dbReference type="Proteomes" id="UP000603453"/>
    </source>
</evidence>
<dbReference type="InterPro" id="IPR029071">
    <property type="entry name" value="Ubiquitin-like_domsf"/>
</dbReference>
<dbReference type="InterPro" id="IPR001012">
    <property type="entry name" value="UBX_dom"/>
</dbReference>
<dbReference type="PROSITE" id="PS50033">
    <property type="entry name" value="UBX"/>
    <property type="match status" value="1"/>
</dbReference>
<dbReference type="Proteomes" id="UP000603453">
    <property type="component" value="Unassembled WGS sequence"/>
</dbReference>
<gene>
    <name evidence="10" type="ORF">INT47_003638</name>
</gene>
<keyword evidence="8" id="KW-0472">Membrane</keyword>
<keyword evidence="8" id="KW-1133">Transmembrane helix</keyword>
<feature type="compositionally biased region" description="Low complexity" evidence="7">
    <location>
        <begin position="284"/>
        <end position="295"/>
    </location>
</feature>
<feature type="compositionally biased region" description="Basic and acidic residues" evidence="7">
    <location>
        <begin position="252"/>
        <end position="273"/>
    </location>
</feature>
<keyword evidence="2" id="KW-0834">Unfolded protein response</keyword>